<reference evidence="3" key="1">
    <citation type="submission" date="2022-10" db="EMBL/GenBank/DDBJ databases">
        <title>Novel sulphate-reducing endosymbionts in the free-living metamonad Anaeramoeba.</title>
        <authorList>
            <person name="Jerlstrom-Hultqvist J."/>
            <person name="Cepicka I."/>
            <person name="Gallot-Lavallee L."/>
            <person name="Salas-Leiva D."/>
            <person name="Curtis B.A."/>
            <person name="Zahonova K."/>
            <person name="Pipaliya S."/>
            <person name="Dacks J."/>
            <person name="Roger A.J."/>
        </authorList>
    </citation>
    <scope>NUCLEOTIDE SEQUENCE</scope>
    <source>
        <strain evidence="3">BMAN</strain>
    </source>
</reference>
<sequence>MHLNSQFNSKKNIQFNSKQENINLSKKEYKRTEDLKPIHFIDLKLLFQNEIDNTNPSQNFQFFISKSTFSFDYFSTLFSPLIQQENLQISSLDFVFSSQKNWKRKRIAFIVNNQYIFVCSFNKNYIIQCDSILKFQESITQDPPKFSISNNFLYCLFNNHISIWKLKNGKIFGIVENPLNLKNEKIKKDFIITPDERKIIITYSKALIQIIQLDEYFFYNKLLKPKHKNTEIILIPEEKKEKKKEKTNSKTRRREHHKKHEPKREFMNRKWNMSYLIYSNRFIDLPHQVQKINSEFYVHWYQANQKRRRAPNIHPSSHGWFPHSSHYTGSRMTGFVLPKIQKKNHLQKYMSQSDPSILISQNQNKSFRSQYIFYYHLDQEQNKWKKYNQNQITMENIQKIKDIQIYSLLATNDNICFSYEDQDSQNQNSLQKNILFLEIFDDRRIKYQEHHKEMEPLLLQFNENNQVVLTISYKSIFVLTSNSISSKIIHFSKAELFQKLAFFHNIALAENLVELNDHNVLHFRENIIEHSLNYQQIEVVNDILNKITSLNSISNLEKIISILKIKLTKYRPNFSKPLILICLNLTLDLISQISTKLLNSATNSQQDSHEIQLYSSIQNQLSFKFCTQQPQQHLLKDIKLMNSILGFLIQIRILTEKLYSTLAQSSSRYFGSKKYSSQILNLEKELPNYSHSVVQDPSLQLLHLSQLVYKSLISGKISLALSQIKDPIFINKQENSLTMNQQINLDLNLFWNNFYMKTVYLLIENSQFDQASLIIENMGGNPFKIMKNLSFLTLKKEIREKLYQFLKQNNQINQSEKRRYLVLLILHKLYPSSSYNQTHKILEDNFISKNQSRKEMIKVIEQRQFLWLEAQDFQEEWKFNQENKDQFNIISKEVEEIVTFQGIELIQSYFKDVSEKKSDPKTSDNNPSLNRYLLTKFKWFLSWDKFTKQRIMFEFLQKDDPLLNKYFNFIGSLNKPPALKYLFTEFIHLISSFNYNRIQYWISNLALENINTESLKNIFESMIIYVLRGSTLKLKNLVLNLFSLKRGIYFSFDNSNETNLFRKICFNFHLLFNDEIRGYSLDKLLPKQQTNNFHQNMINLFIQNELFNIFEFYLVHFQLTLQDKMEISNPLFSIIEFCVNTNPTQKMEKYIKHLLLLNTSILLNTQISNITNQLLINQNKFLIVLGMFMFNQKGFLSNFILQENEQEYVPLETISKCILDQFPKLYSFINSVKFLSNLVTEEYKINDNKPKEMDLVSLRKDTSLLNLINKTTSIHLSKSIQDYFFSKFLDHNSNFQNNFKEILDILFYLSYGQSVSYFFQLIKQQANDSFYNSQNIEQICFLITSWSIQNFMNNLFVTSSEKIIYNYYTQKVRNDKLDGKINNLKNIFKTSIYSKKYETIFYKEFILLNNINESQISRFKYLLIMVFQSILFYKDISMIEFVCNELSIICQSQQKNQKQNYIHLSKQEKAIKTLREFIQIHSSDINFVIRDCLTWNNNNWISYLILSKFTCDSLDEFEKHTNENVTNEYLKQHLLRTSQFIKKEKSKTENIHIISDSNEIEQNLNNDNSLTKGNLFDIILNIQKNNVNPSEHLLSEAISRKEPIFALISLSFGKKEDLLDCLISFLISSNQKNINFQEKLKKTKHWEIENLNEIIIWITVEIKQILILIQAFELFDSQNLIIHFFRFLRALNMKQVRKSKDHLLMFMNSKKQKYLGKIEDIKWVEDITKTIIKNYLEKVDQYTLKCLVNILNDVEFSQEYHIYWQVMKVFENIDITELSIIKEPIENIDILTNHKKFKESVKYSEIVGVSLFYTIIPNSISLIHEYQKSGIWKIESKREILWNQLAKIVYKNTKTQKSELNVDFFLSLIKMVFVELTYNDFVVLFTFAKEWISKYKFNDETIYTQIENQIWLFSLLKEIEYKEFPSFLLKMNPEPSKEFQEIFDNVLSKNNWKEKIKLQTLNFGKNQKIQEAGKLCEMTQFKSKELAIIHACEIIQKRNEEKTNFLEMIYSQEFNKDFNIAKIIQTRYPRINFNLISKERLLNKLVNLLVFGRKYCQRLITNYQISQILKQSYEQLEKEPYQVILKLLIEKYFQSILWKFENEENLLFSSIISFTQKSDNFQKFVSLSQDSVMFGNELLEKIKEIPEENPHKEDIEVDIIIRSRQAFDIKQDSLGSRKILEIIKEKSLIYTEKTRFDLLAQLLTGMTEYQEIQLLLSILVEHNQFKLISNQIQEKLTISILKISLIEFMKTYTDDDEKLLLFYCTFRLWTELGNHFFSKAFRMISKFDPNGSFEETEMRKLIEIGDLFFNAADSFAKSDCPQKILDCISYASLIGAQIRNPDLFLLNQEKSRIKIRKLIGNETINFFDALIISEVYHFSLIEDWCEIVFKQFIEQKNINFLDMFFFYFDPQPKFFSNFMNIYIGSQKNNSIENQMKSFILMIPDKILQFEIGSQLKFDKVVYQLKLIIPDIFNIKKF</sequence>
<feature type="region of interest" description="Disordered" evidence="1">
    <location>
        <begin position="240"/>
        <end position="263"/>
    </location>
</feature>
<dbReference type="EMBL" id="JAPDFW010000114">
    <property type="protein sequence ID" value="KAJ5068540.1"/>
    <property type="molecule type" value="Genomic_DNA"/>
</dbReference>
<keyword evidence="4" id="KW-1185">Reference proteome</keyword>
<organism evidence="3 4">
    <name type="scientific">Anaeramoeba ignava</name>
    <name type="common">Anaerobic marine amoeba</name>
    <dbReference type="NCBI Taxonomy" id="1746090"/>
    <lineage>
        <taxon>Eukaryota</taxon>
        <taxon>Metamonada</taxon>
        <taxon>Anaeramoebidae</taxon>
        <taxon>Anaeramoeba</taxon>
    </lineage>
</organism>
<dbReference type="PANTHER" id="PTHR13650:SF0">
    <property type="entry name" value="SPATACSIN"/>
    <property type="match status" value="1"/>
</dbReference>
<name>A0A9Q0LC31_ANAIG</name>
<dbReference type="Proteomes" id="UP001149090">
    <property type="component" value="Unassembled WGS sequence"/>
</dbReference>
<feature type="domain" description="Spatacsin C-terminal" evidence="2">
    <location>
        <begin position="2134"/>
        <end position="2422"/>
    </location>
</feature>
<dbReference type="OMA" id="IWITVEI"/>
<feature type="compositionally biased region" description="Basic residues" evidence="1">
    <location>
        <begin position="249"/>
        <end position="261"/>
    </location>
</feature>
<comment type="caution">
    <text evidence="3">The sequence shown here is derived from an EMBL/GenBank/DDBJ whole genome shotgun (WGS) entry which is preliminary data.</text>
</comment>
<evidence type="ECO:0000259" key="2">
    <source>
        <dbReference type="Pfam" id="PF14649"/>
    </source>
</evidence>
<dbReference type="Pfam" id="PF14649">
    <property type="entry name" value="Spatacsin_C"/>
    <property type="match status" value="1"/>
</dbReference>
<dbReference type="GO" id="GO:0005737">
    <property type="term" value="C:cytoplasm"/>
    <property type="evidence" value="ECO:0007669"/>
    <property type="project" value="TreeGrafter"/>
</dbReference>
<protein>
    <submittedName>
        <fullName evidence="3">Spatacsin</fullName>
    </submittedName>
</protein>
<proteinExistence type="predicted"/>
<evidence type="ECO:0000256" key="1">
    <source>
        <dbReference type="SAM" id="MobiDB-lite"/>
    </source>
</evidence>
<dbReference type="InterPro" id="IPR028107">
    <property type="entry name" value="Spatacsin_C_dom"/>
</dbReference>
<dbReference type="PANTHER" id="PTHR13650">
    <property type="entry name" value="SPATACSIN"/>
    <property type="match status" value="1"/>
</dbReference>
<evidence type="ECO:0000313" key="3">
    <source>
        <dbReference type="EMBL" id="KAJ5068540.1"/>
    </source>
</evidence>
<dbReference type="OrthoDB" id="2018754at2759"/>
<gene>
    <name evidence="3" type="ORF">M0811_02473</name>
</gene>
<accession>A0A9Q0LC31</accession>
<evidence type="ECO:0000313" key="4">
    <source>
        <dbReference type="Proteomes" id="UP001149090"/>
    </source>
</evidence>
<dbReference type="InterPro" id="IPR028103">
    <property type="entry name" value="Spatacsin"/>
</dbReference>